<accession>A0A8D9PGP8</accession>
<reference evidence="2" key="1">
    <citation type="journal article" date="2021" name="Proc. Natl. Acad. Sci. U.S.A.">
        <title>A Catalog of Tens of Thousands of Viruses from Human Metagenomes Reveals Hidden Associations with Chronic Diseases.</title>
        <authorList>
            <person name="Tisza M.J."/>
            <person name="Buck C.B."/>
        </authorList>
    </citation>
    <scope>NUCLEOTIDE SEQUENCE</scope>
    <source>
        <strain evidence="2">CtPNe1</strain>
    </source>
</reference>
<name>A0A8D9PGP8_9VIRU</name>
<protein>
    <submittedName>
        <fullName evidence="2">Uncharacterized protein</fullName>
    </submittedName>
</protein>
<feature type="transmembrane region" description="Helical" evidence="1">
    <location>
        <begin position="20"/>
        <end position="43"/>
    </location>
</feature>
<keyword evidence="1" id="KW-1133">Transmembrane helix</keyword>
<dbReference type="EMBL" id="BK029947">
    <property type="protein sequence ID" value="DAD56944.1"/>
    <property type="molecule type" value="Genomic_DNA"/>
</dbReference>
<sequence>MRSFVPFGSLQVIQSQLFFAASFCFLALSLAFSAISLSVLIIYKHLFYIVF</sequence>
<keyword evidence="1" id="KW-0812">Transmembrane</keyword>
<organism evidence="2">
    <name type="scientific">Bacteriophage sp</name>
    <dbReference type="NCBI Taxonomy" id="38018"/>
    <lineage>
        <taxon>Viruses</taxon>
    </lineage>
</organism>
<evidence type="ECO:0000313" key="2">
    <source>
        <dbReference type="EMBL" id="DAD56944.1"/>
    </source>
</evidence>
<evidence type="ECO:0000256" key="1">
    <source>
        <dbReference type="SAM" id="Phobius"/>
    </source>
</evidence>
<keyword evidence="1" id="KW-0472">Membrane</keyword>
<proteinExistence type="predicted"/>